<dbReference type="Proteomes" id="UP000528964">
    <property type="component" value="Unassembled WGS sequence"/>
</dbReference>
<feature type="transmembrane region" description="Helical" evidence="5">
    <location>
        <begin position="258"/>
        <end position="275"/>
    </location>
</feature>
<dbReference type="GO" id="GO:0005886">
    <property type="term" value="C:plasma membrane"/>
    <property type="evidence" value="ECO:0007669"/>
    <property type="project" value="UniProtKB-SubCell"/>
</dbReference>
<keyword evidence="4 5" id="KW-0472">Membrane</keyword>
<evidence type="ECO:0000256" key="3">
    <source>
        <dbReference type="ARBA" id="ARBA00022989"/>
    </source>
</evidence>
<dbReference type="PANTHER" id="PTHR43483:SF3">
    <property type="entry name" value="MEMBRANE TRANSPORTER PROTEIN HI_0806-RELATED"/>
    <property type="match status" value="1"/>
</dbReference>
<protein>
    <recommendedName>
        <fullName evidence="5">Probable membrane transporter protein</fullName>
    </recommendedName>
</protein>
<proteinExistence type="inferred from homology"/>
<comment type="similarity">
    <text evidence="5">Belongs to the 4-toluene sulfonate uptake permease (TSUP) (TC 2.A.102) family.</text>
</comment>
<organism evidence="6 7">
    <name type="scientific">Hansschlegelia beijingensis</name>
    <dbReference type="NCBI Taxonomy" id="1133344"/>
    <lineage>
        <taxon>Bacteria</taxon>
        <taxon>Pseudomonadati</taxon>
        <taxon>Pseudomonadota</taxon>
        <taxon>Alphaproteobacteria</taxon>
        <taxon>Hyphomicrobiales</taxon>
        <taxon>Methylopilaceae</taxon>
        <taxon>Hansschlegelia</taxon>
    </lineage>
</organism>
<evidence type="ECO:0000256" key="2">
    <source>
        <dbReference type="ARBA" id="ARBA00022692"/>
    </source>
</evidence>
<evidence type="ECO:0000256" key="5">
    <source>
        <dbReference type="RuleBase" id="RU363041"/>
    </source>
</evidence>
<comment type="subcellular location">
    <subcellularLocation>
        <location evidence="5">Cell membrane</location>
        <topology evidence="5">Multi-pass membrane protein</topology>
    </subcellularLocation>
    <subcellularLocation>
        <location evidence="1">Membrane</location>
        <topology evidence="1">Multi-pass membrane protein</topology>
    </subcellularLocation>
</comment>
<keyword evidence="7" id="KW-1185">Reference proteome</keyword>
<dbReference type="InterPro" id="IPR002781">
    <property type="entry name" value="TM_pro_TauE-like"/>
</dbReference>
<evidence type="ECO:0000313" key="7">
    <source>
        <dbReference type="Proteomes" id="UP000528964"/>
    </source>
</evidence>
<name>A0A7W6CZ98_9HYPH</name>
<sequence length="279" mass="28157">MELIAGLPAAEIGWLVAGLVIGGIVTGILSGLFGVGGGAVIVPVLAELFDHVGAGPDAQMHLAVGTSLAIIIPTSLRSFAAQRARGAVDMAALRLWILPVAAGAAAGAAIAAVASSDALKAVFAVFALSMSANLLFGSDRWRLADDLPSRAATSLWGFLIAVVSALIGIGGGALAALFLTLHNRPIHTALGTSSGFGVLVAIPGAIGYAAAGLPHLGELPPLSIGYVSLLGLVLMAPISVLAAPLGVRLAHRLSKRRLRMAFGCFLALVATRFIVDLLT</sequence>
<keyword evidence="2 5" id="KW-0812">Transmembrane</keyword>
<reference evidence="6 7" key="1">
    <citation type="submission" date="2020-08" db="EMBL/GenBank/DDBJ databases">
        <title>Genomic Encyclopedia of Type Strains, Phase IV (KMG-IV): sequencing the most valuable type-strain genomes for metagenomic binning, comparative biology and taxonomic classification.</title>
        <authorList>
            <person name="Goeker M."/>
        </authorList>
    </citation>
    <scope>NUCLEOTIDE SEQUENCE [LARGE SCALE GENOMIC DNA]</scope>
    <source>
        <strain evidence="6 7">DSM 25481</strain>
    </source>
</reference>
<gene>
    <name evidence="6" type="ORF">GGR24_002461</name>
</gene>
<comment type="caution">
    <text evidence="6">The sequence shown here is derived from an EMBL/GenBank/DDBJ whole genome shotgun (WGS) entry which is preliminary data.</text>
</comment>
<dbReference type="Pfam" id="PF01925">
    <property type="entry name" value="TauE"/>
    <property type="match status" value="1"/>
</dbReference>
<feature type="transmembrane region" description="Helical" evidence="5">
    <location>
        <begin position="223"/>
        <end position="246"/>
    </location>
</feature>
<keyword evidence="3 5" id="KW-1133">Transmembrane helix</keyword>
<dbReference type="RefSeq" id="WP_183395631.1">
    <property type="nucleotide sequence ID" value="NZ_JACIDR010000003.1"/>
</dbReference>
<dbReference type="PANTHER" id="PTHR43483">
    <property type="entry name" value="MEMBRANE TRANSPORTER PROTEIN HI_0806-RELATED"/>
    <property type="match status" value="1"/>
</dbReference>
<feature type="transmembrane region" description="Helical" evidence="5">
    <location>
        <begin position="62"/>
        <end position="81"/>
    </location>
</feature>
<feature type="transmembrane region" description="Helical" evidence="5">
    <location>
        <begin position="93"/>
        <end position="114"/>
    </location>
</feature>
<evidence type="ECO:0000313" key="6">
    <source>
        <dbReference type="EMBL" id="MBB3973791.1"/>
    </source>
</evidence>
<keyword evidence="5" id="KW-1003">Cell membrane</keyword>
<feature type="transmembrane region" description="Helical" evidence="5">
    <location>
        <begin position="158"/>
        <end position="181"/>
    </location>
</feature>
<dbReference type="EMBL" id="JACIDR010000003">
    <property type="protein sequence ID" value="MBB3973791.1"/>
    <property type="molecule type" value="Genomic_DNA"/>
</dbReference>
<feature type="transmembrane region" description="Helical" evidence="5">
    <location>
        <begin position="12"/>
        <end position="42"/>
    </location>
</feature>
<evidence type="ECO:0000256" key="4">
    <source>
        <dbReference type="ARBA" id="ARBA00023136"/>
    </source>
</evidence>
<accession>A0A7W6CZ98</accession>
<evidence type="ECO:0000256" key="1">
    <source>
        <dbReference type="ARBA" id="ARBA00004141"/>
    </source>
</evidence>
<dbReference type="AlphaFoldDB" id="A0A7W6CZ98"/>
<feature type="transmembrane region" description="Helical" evidence="5">
    <location>
        <begin position="188"/>
        <end position="211"/>
    </location>
</feature>